<dbReference type="Proteomes" id="UP001276854">
    <property type="component" value="Unassembled WGS sequence"/>
</dbReference>
<evidence type="ECO:0000313" key="2">
    <source>
        <dbReference type="Proteomes" id="UP001276854"/>
    </source>
</evidence>
<dbReference type="RefSeq" id="WP_318066129.1">
    <property type="nucleotide sequence ID" value="NZ_JAWONS010000290.1"/>
</dbReference>
<gene>
    <name evidence="1" type="ORF">RZO55_20415</name>
</gene>
<evidence type="ECO:0000313" key="1">
    <source>
        <dbReference type="EMBL" id="MDW2799940.1"/>
    </source>
</evidence>
<reference evidence="1 2" key="1">
    <citation type="submission" date="2023-10" db="EMBL/GenBank/DDBJ databases">
        <title>A novel Glycoside Hydrolase 43-Like Enzyme from Clostrdium boliviensis is an Endo-xylanase, and a Candidate for Xylooligosaccharides Production from Different Xylan Substrates.</title>
        <authorList>
            <person name="Alvarez M.T."/>
            <person name="Rocabado-Villegas L.R."/>
            <person name="Salas-Veizaga D.M."/>
            <person name="Linares-Pasten J.A."/>
            <person name="Gudmundsdottir E.E."/>
            <person name="Hreggvidsson G.O."/>
            <person name="Adlercreutz P."/>
            <person name="Nordberg Karlsson E."/>
        </authorList>
    </citation>
    <scope>NUCLEOTIDE SEQUENCE [LARGE SCALE GENOMIC DNA]</scope>
    <source>
        <strain evidence="1 2">E-1</strain>
    </source>
</reference>
<name>A0ABU4GQL6_9CLOT</name>
<sequence>MLMKQLIEVFDLLDSSYASGKQVESYLKGIRSDADIEVYTLEGPKGKTDMVKVRIPGSKGKSKGMDAPTIGLLGRLGGLGARPERIGFVSDGDGALIAISLAAKILDMQNKGDYLEGDVFISTHVCPDAPTREHHPVPFMDSPVNMAQVNREEVTKELDAILSVDTTKGNRIINTRGFAISPTVKEGYILKVSESILDLMQMTTGKQPFVYALSQQDVTPYGNGLYHLNSILQPATATKAPVIGVAVTTEAPVAGCATGATHITDCEETARFMLEVAKAYGRGECTFYDETEYERIQYLYGNMEHFQTLGTGNECDDDA</sequence>
<dbReference type="Pfam" id="PF06675">
    <property type="entry name" value="DUF1177"/>
    <property type="match status" value="1"/>
</dbReference>
<accession>A0ABU4GQL6</accession>
<organism evidence="1 2">
    <name type="scientific">Clostridium boliviensis</name>
    <dbReference type="NCBI Taxonomy" id="318465"/>
    <lineage>
        <taxon>Bacteria</taxon>
        <taxon>Bacillati</taxon>
        <taxon>Bacillota</taxon>
        <taxon>Clostridia</taxon>
        <taxon>Eubacteriales</taxon>
        <taxon>Clostridiaceae</taxon>
        <taxon>Clostridium</taxon>
    </lineage>
</organism>
<keyword evidence="2" id="KW-1185">Reference proteome</keyword>
<dbReference type="InterPro" id="IPR009561">
    <property type="entry name" value="DUF1177"/>
</dbReference>
<comment type="caution">
    <text evidence="1">The sequence shown here is derived from an EMBL/GenBank/DDBJ whole genome shotgun (WGS) entry which is preliminary data.</text>
</comment>
<protein>
    <submittedName>
        <fullName evidence="1">DUF1177 domain-containing protein</fullName>
    </submittedName>
</protein>
<dbReference type="EMBL" id="JAWONS010000290">
    <property type="protein sequence ID" value="MDW2799940.1"/>
    <property type="molecule type" value="Genomic_DNA"/>
</dbReference>
<proteinExistence type="predicted"/>